<sequence length="75" mass="9029">MDVFRYFVNAVESMNNVIDYIYFDNYDELVEYVQLNEFRRRILNEHPSMSKLGDLANAYKHSVRQVKQNGKNSYK</sequence>
<dbReference type="AlphaFoldDB" id="K1J7N4"/>
<gene>
    <name evidence="1" type="ORF">HMPREF1171_03634</name>
</gene>
<name>K1J7N4_9GAMM</name>
<reference evidence="1 2" key="1">
    <citation type="submission" date="2012-06" db="EMBL/GenBank/DDBJ databases">
        <title>The Genome Sequence of Aeromonas hydrophila SSU.</title>
        <authorList>
            <consortium name="The Broad Institute Genome Sequencing Platform"/>
            <person name="Earl A."/>
            <person name="Ward D."/>
            <person name="Feldgarden M."/>
            <person name="Gevers D."/>
            <person name="Chopra A."/>
            <person name="Walker B."/>
            <person name="Young S.K."/>
            <person name="Zeng Q."/>
            <person name="Gargeya S."/>
            <person name="Fitzgerald M."/>
            <person name="Haas B."/>
            <person name="Abouelleil A."/>
            <person name="Alvarado L."/>
            <person name="Arachchi H.M."/>
            <person name="Berlin A.M."/>
            <person name="Chapman S.B."/>
            <person name="Goldberg J."/>
            <person name="Griggs A."/>
            <person name="Gujja S."/>
            <person name="Hansen M."/>
            <person name="Howarth C."/>
            <person name="Imamovic A."/>
            <person name="Larimer J."/>
            <person name="McCowan C."/>
            <person name="Montmayeur A."/>
            <person name="Murphy C."/>
            <person name="Neiman D."/>
            <person name="Pearson M."/>
            <person name="Priest M."/>
            <person name="Roberts A."/>
            <person name="Saif S."/>
            <person name="Shea T."/>
            <person name="Sisk P."/>
            <person name="Sykes S."/>
            <person name="Wortman J."/>
            <person name="Nusbaum C."/>
            <person name="Birren B."/>
        </authorList>
    </citation>
    <scope>NUCLEOTIDE SEQUENCE [LARGE SCALE GENOMIC DNA]</scope>
    <source>
        <strain evidence="1 2">SSU</strain>
    </source>
</reference>
<dbReference type="EMBL" id="AGWR01000034">
    <property type="protein sequence ID" value="EKB26421.1"/>
    <property type="molecule type" value="Genomic_DNA"/>
</dbReference>
<accession>K1J7N4</accession>
<dbReference type="Proteomes" id="UP000005149">
    <property type="component" value="Unassembled WGS sequence"/>
</dbReference>
<comment type="caution">
    <text evidence="1">The sequence shown here is derived from an EMBL/GenBank/DDBJ whole genome shotgun (WGS) entry which is preliminary data.</text>
</comment>
<evidence type="ECO:0000313" key="2">
    <source>
        <dbReference type="Proteomes" id="UP000005149"/>
    </source>
</evidence>
<evidence type="ECO:0000313" key="1">
    <source>
        <dbReference type="EMBL" id="EKB26421.1"/>
    </source>
</evidence>
<organism evidence="1 2">
    <name type="scientific">Aeromonas dhakensis</name>
    <dbReference type="NCBI Taxonomy" id="196024"/>
    <lineage>
        <taxon>Bacteria</taxon>
        <taxon>Pseudomonadati</taxon>
        <taxon>Pseudomonadota</taxon>
        <taxon>Gammaproteobacteria</taxon>
        <taxon>Aeromonadales</taxon>
        <taxon>Aeromonadaceae</taxon>
        <taxon>Aeromonas</taxon>
    </lineage>
</organism>
<protein>
    <submittedName>
        <fullName evidence="1">Uncharacterized protein</fullName>
    </submittedName>
</protein>
<proteinExistence type="predicted"/>
<keyword evidence="2" id="KW-1185">Reference proteome</keyword>
<dbReference type="HOGENOM" id="CLU_2662871_0_0_6"/>